<keyword evidence="3 4" id="KW-1015">Disulfide bond</keyword>
<evidence type="ECO:0000256" key="4">
    <source>
        <dbReference type="PROSITE-ProRule" id="PRU00076"/>
    </source>
</evidence>
<dbReference type="GO" id="GO:0008045">
    <property type="term" value="P:motor neuron axon guidance"/>
    <property type="evidence" value="ECO:0007669"/>
    <property type="project" value="TreeGrafter"/>
</dbReference>
<feature type="disulfide bond" evidence="4">
    <location>
        <begin position="197"/>
        <end position="206"/>
    </location>
</feature>
<dbReference type="OrthoDB" id="10038561at2759"/>
<accession>A0A2G8LLI1</accession>
<dbReference type="PROSITE" id="PS50026">
    <property type="entry name" value="EGF_3"/>
    <property type="match status" value="7"/>
</dbReference>
<keyword evidence="7" id="KW-1185">Reference proteome</keyword>
<keyword evidence="1 4" id="KW-0245">EGF-like domain</keyword>
<organism evidence="6 7">
    <name type="scientific">Stichopus japonicus</name>
    <name type="common">Sea cucumber</name>
    <dbReference type="NCBI Taxonomy" id="307972"/>
    <lineage>
        <taxon>Eukaryota</taxon>
        <taxon>Metazoa</taxon>
        <taxon>Echinodermata</taxon>
        <taxon>Eleutherozoa</taxon>
        <taxon>Echinozoa</taxon>
        <taxon>Holothuroidea</taxon>
        <taxon>Aspidochirotacea</taxon>
        <taxon>Aspidochirotida</taxon>
        <taxon>Stichopodidae</taxon>
        <taxon>Apostichopus</taxon>
    </lineage>
</organism>
<dbReference type="PROSITE" id="PS01186">
    <property type="entry name" value="EGF_2"/>
    <property type="match status" value="4"/>
</dbReference>
<dbReference type="SMART" id="SM00181">
    <property type="entry name" value="EGF"/>
    <property type="match status" value="14"/>
</dbReference>
<comment type="caution">
    <text evidence="4">Lacks conserved residue(s) required for the propagation of feature annotation.</text>
</comment>
<evidence type="ECO:0000256" key="3">
    <source>
        <dbReference type="ARBA" id="ARBA00023157"/>
    </source>
</evidence>
<feature type="disulfide bond" evidence="4">
    <location>
        <begin position="610"/>
        <end position="619"/>
    </location>
</feature>
<evidence type="ECO:0000313" key="7">
    <source>
        <dbReference type="Proteomes" id="UP000230750"/>
    </source>
</evidence>
<dbReference type="Proteomes" id="UP000230750">
    <property type="component" value="Unassembled WGS sequence"/>
</dbReference>
<comment type="caution">
    <text evidence="6">The sequence shown here is derived from an EMBL/GenBank/DDBJ whole genome shotgun (WGS) entry which is preliminary data.</text>
</comment>
<dbReference type="PANTHER" id="PTHR11219:SF69">
    <property type="entry name" value="TENEURIN-A"/>
    <property type="match status" value="1"/>
</dbReference>
<dbReference type="PROSITE" id="PS00022">
    <property type="entry name" value="EGF_1"/>
    <property type="match status" value="9"/>
</dbReference>
<proteinExistence type="predicted"/>
<evidence type="ECO:0000256" key="1">
    <source>
        <dbReference type="ARBA" id="ARBA00022536"/>
    </source>
</evidence>
<dbReference type="Gene3D" id="2.10.25.10">
    <property type="entry name" value="Laminin"/>
    <property type="match status" value="7"/>
</dbReference>
<dbReference type="Pfam" id="PF23106">
    <property type="entry name" value="EGF_Teneurin"/>
    <property type="match status" value="1"/>
</dbReference>
<name>A0A2G8LLI1_STIJA</name>
<dbReference type="PRINTS" id="PR00011">
    <property type="entry name" value="EGFLAMININ"/>
</dbReference>
<feature type="disulfide bond" evidence="4">
    <location>
        <begin position="901"/>
        <end position="910"/>
    </location>
</feature>
<dbReference type="InterPro" id="IPR051216">
    <property type="entry name" value="Teneurin"/>
</dbReference>
<keyword evidence="2" id="KW-0677">Repeat</keyword>
<feature type="domain" description="EGF-like" evidence="5">
    <location>
        <begin position="583"/>
        <end position="620"/>
    </location>
</feature>
<dbReference type="Pfam" id="PF25024">
    <property type="entry name" value="EGF_TEN"/>
    <property type="match status" value="2"/>
</dbReference>
<feature type="domain" description="EGF-like" evidence="5">
    <location>
        <begin position="875"/>
        <end position="911"/>
    </location>
</feature>
<reference evidence="6 7" key="1">
    <citation type="journal article" date="2017" name="PLoS Biol.">
        <title>The sea cucumber genome provides insights into morphological evolution and visceral regeneration.</title>
        <authorList>
            <person name="Zhang X."/>
            <person name="Sun L."/>
            <person name="Yuan J."/>
            <person name="Sun Y."/>
            <person name="Gao Y."/>
            <person name="Zhang L."/>
            <person name="Li S."/>
            <person name="Dai H."/>
            <person name="Hamel J.F."/>
            <person name="Liu C."/>
            <person name="Yu Y."/>
            <person name="Liu S."/>
            <person name="Lin W."/>
            <person name="Guo K."/>
            <person name="Jin S."/>
            <person name="Xu P."/>
            <person name="Storey K.B."/>
            <person name="Huan P."/>
            <person name="Zhang T."/>
            <person name="Zhou Y."/>
            <person name="Zhang J."/>
            <person name="Lin C."/>
            <person name="Li X."/>
            <person name="Xing L."/>
            <person name="Huo D."/>
            <person name="Sun M."/>
            <person name="Wang L."/>
            <person name="Mercier A."/>
            <person name="Li F."/>
            <person name="Yang H."/>
            <person name="Xiang J."/>
        </authorList>
    </citation>
    <scope>NUCLEOTIDE SEQUENCE [LARGE SCALE GENOMIC DNA]</scope>
    <source>
        <strain evidence="6">Shaxun</strain>
        <tissue evidence="6">Muscle</tissue>
    </source>
</reference>
<feature type="disulfide bond" evidence="4">
    <location>
        <begin position="740"/>
        <end position="749"/>
    </location>
</feature>
<dbReference type="AlphaFoldDB" id="A0A2G8LLI1"/>
<feature type="domain" description="EGF-like" evidence="5">
    <location>
        <begin position="208"/>
        <end position="240"/>
    </location>
</feature>
<feature type="disulfide bond" evidence="4">
    <location>
        <begin position="479"/>
        <end position="488"/>
    </location>
</feature>
<dbReference type="InterPro" id="IPR000742">
    <property type="entry name" value="EGF"/>
</dbReference>
<feature type="domain" description="EGF-like" evidence="5">
    <location>
        <begin position="320"/>
        <end position="358"/>
    </location>
</feature>
<gene>
    <name evidence="6" type="ORF">BSL78_01934</name>
</gene>
<feature type="disulfide bond" evidence="4">
    <location>
        <begin position="230"/>
        <end position="239"/>
    </location>
</feature>
<dbReference type="PANTHER" id="PTHR11219">
    <property type="entry name" value="TENEURIN AND N-ACETYLGLUCOSAMINE-1-PHOSPHODIESTER ALPHA-N-ACETYLGLUCOSAMINIDASE"/>
    <property type="match status" value="1"/>
</dbReference>
<evidence type="ECO:0000313" key="6">
    <source>
        <dbReference type="EMBL" id="PIK61109.1"/>
    </source>
</evidence>
<dbReference type="EMBL" id="MRZV01000040">
    <property type="protein sequence ID" value="PIK61109.1"/>
    <property type="molecule type" value="Genomic_DNA"/>
</dbReference>
<dbReference type="STRING" id="307972.A0A2G8LLI1"/>
<evidence type="ECO:0000256" key="2">
    <source>
        <dbReference type="ARBA" id="ARBA00022737"/>
    </source>
</evidence>
<evidence type="ECO:0000259" key="5">
    <source>
        <dbReference type="PROSITE" id="PS50026"/>
    </source>
</evidence>
<feature type="disulfide bond" evidence="4">
    <location>
        <begin position="348"/>
        <end position="357"/>
    </location>
</feature>
<feature type="domain" description="EGF-like" evidence="5">
    <location>
        <begin position="165"/>
        <end position="207"/>
    </location>
</feature>
<sequence length="1000" mass="105427">MQLTWIKGAVFGADNIRVGANLKLYNTGYSDCLNCTDGSTDLGEYWFRNLQILSQGVLTIVSSKVRDVASPRTIHLIISDAMEMDYTSDLIIQDGVIITSEVIFVENTCQITADGNGYGADSGPGVGAAYSAGGGGGGRVRTYSLLPSAVFSRSIDVTGGRNLNDNNRVGGTGTVCQSGAECSMHGTWSATSGRCLCDDGYVGFNCQIECSSEIRCNGNGVCEDNGGCLCDFGYAGYRCEYQCTRRIPAVATEIAHPWEPVSVILVTTVPHALYSAAATAPVCTEAAVVMPALWGDTAILNAVITETVEIRPAIAMLYGLEDVCSIRAFRMVDCSGNGVCNVYGLCYCDPAFTGDDCSIPDCPGTPDCDGKGTCSGTYDPPRCINCDAGWMGTGCELECLHGTPEETDGKFTCTCDPCWTGKGCNTVCTGHGECNNGSCNCDPLQGWRGAVCQIPGCPGFGEDCTGHGDCNSALHECSCDPGWTGVGCHVPDCPGEPDCFDRGFCNTTYESPRCTECEKGWMGRGCEIECTHGVHMPMNSDQCLCDPGWVGISCNSECSGHGVIVNDICICDYDTGWKGEVCDVPGCPGLFNLDCSGRGACESAQHICTCDAGWRGLGCEVADCPGEPDCNNYIGICDDSFDPPRCVNCSDGWMGEACEEPCIFGYQDPPNSGNCHCLDGYSGVGCDAECSTHGEVKDGICNCDKEWKGPLCDIPGCPGKFGKDCSGRGECNSATHKCVCENGWTGEGCELPDCPGEPNCNNNGTCSEEYDPPQCIDCIPGWMGADCGEVCLLANRAIQTQGYVCNCFNGYQSADCSYECANGHTNATGFCVCDPCYNGFECNFECSGHGSCDKDTLTCKCNNNEDEGYLGPLCEITGCPGLDGNCNGHGTCEGVDKECACYPGWRGSDCSQPDCPGEPGSCSDSLHVAVTSEAEVMVLVSMNSQGGVPVIQNGLEKLAMFPVRMDITMATAAGASVILVTTARDAVKYVSGKGTCTDRY</sequence>
<protein>
    <recommendedName>
        <fullName evidence="5">EGF-like domain-containing protein</fullName>
    </recommendedName>
</protein>
<feature type="domain" description="EGF-like" evidence="5">
    <location>
        <begin position="713"/>
        <end position="750"/>
    </location>
</feature>
<feature type="domain" description="EGF-like" evidence="5">
    <location>
        <begin position="453"/>
        <end position="489"/>
    </location>
</feature>